<dbReference type="SUPFAM" id="SSF51735">
    <property type="entry name" value="NAD(P)-binding Rossmann-fold domains"/>
    <property type="match status" value="1"/>
</dbReference>
<dbReference type="Pfam" id="PF08240">
    <property type="entry name" value="ADH_N"/>
    <property type="match status" value="1"/>
</dbReference>
<dbReference type="InterPro" id="IPR013154">
    <property type="entry name" value="ADH-like_N"/>
</dbReference>
<dbReference type="InterPro" id="IPR036291">
    <property type="entry name" value="NAD(P)-bd_dom_sf"/>
</dbReference>
<dbReference type="PANTHER" id="PTHR11695:SF648">
    <property type="entry name" value="ZINC-BINDING OXIDOREDUCTASE"/>
    <property type="match status" value="1"/>
</dbReference>
<dbReference type="InterPro" id="IPR011032">
    <property type="entry name" value="GroES-like_sf"/>
</dbReference>
<evidence type="ECO:0000313" key="3">
    <source>
        <dbReference type="Proteomes" id="UP000831775"/>
    </source>
</evidence>
<evidence type="ECO:0000313" key="2">
    <source>
        <dbReference type="EMBL" id="UOQ59125.1"/>
    </source>
</evidence>
<dbReference type="PANTHER" id="PTHR11695">
    <property type="entry name" value="ALCOHOL DEHYDROGENASE RELATED"/>
    <property type="match status" value="1"/>
</dbReference>
<accession>A0ABY4FS72</accession>
<protein>
    <submittedName>
        <fullName evidence="2">NAD(P)-dependent alcohol dehydrogenase</fullName>
    </submittedName>
</protein>
<dbReference type="Proteomes" id="UP000831775">
    <property type="component" value="Chromosome"/>
</dbReference>
<feature type="domain" description="Enoyl reductase (ER)" evidence="1">
    <location>
        <begin position="10"/>
        <end position="313"/>
    </location>
</feature>
<reference evidence="2 3" key="1">
    <citation type="submission" date="2022-04" db="EMBL/GenBank/DDBJ databases">
        <title>Leucobacter sp. isolated from rhizosphere of onion.</title>
        <authorList>
            <person name="Won M."/>
            <person name="Lee C.-M."/>
            <person name="Woen H.-Y."/>
            <person name="Kwon S.-W."/>
        </authorList>
    </citation>
    <scope>NUCLEOTIDE SEQUENCE [LARGE SCALE GENOMIC DNA]</scope>
    <source>
        <strain evidence="2 3">H25R-14</strain>
    </source>
</reference>
<sequence>MQAAVVHRYGPPEAVRIATRDDPAPRRGEVLVRVESAAVTSGDARIRAGRFPAGFGALARLAIGMRGPRRPILGGTFSGVVAGLGPDTDGFTIGDAVSGMTGARFGAHAELLVAPTRSTTPKPEALSHDAAAAVLFGGSTAWHFLHDRAKMRAGDRVLVNGGSGSVGVSAIQLARRAGAHVTAVVSPRNRDLMLALGADEVIDYTATPVSELRGDTDIVLDTVGNITRADGPRLLAPNGSLLLAVASLRDTVLARGRVHAGPAPERADRFATLLDLAAAGSLAPVAETLGGLAALPDAYRIIDSGRKIGNLVIRPGL</sequence>
<dbReference type="EMBL" id="CP095043">
    <property type="protein sequence ID" value="UOQ59125.1"/>
    <property type="molecule type" value="Genomic_DNA"/>
</dbReference>
<dbReference type="InterPro" id="IPR050700">
    <property type="entry name" value="YIM1/Zinc_Alcohol_DH_Fams"/>
</dbReference>
<name>A0ABY4FS72_9MICO</name>
<dbReference type="Gene3D" id="3.40.50.720">
    <property type="entry name" value="NAD(P)-binding Rossmann-like Domain"/>
    <property type="match status" value="1"/>
</dbReference>
<evidence type="ECO:0000259" key="1">
    <source>
        <dbReference type="SMART" id="SM00829"/>
    </source>
</evidence>
<proteinExistence type="predicted"/>
<keyword evidence="3" id="KW-1185">Reference proteome</keyword>
<gene>
    <name evidence="2" type="ORF">MUN76_08645</name>
</gene>
<dbReference type="SMART" id="SM00829">
    <property type="entry name" value="PKS_ER"/>
    <property type="match status" value="1"/>
</dbReference>
<dbReference type="RefSeq" id="WP_244683964.1">
    <property type="nucleotide sequence ID" value="NZ_CP095043.1"/>
</dbReference>
<organism evidence="2 3">
    <name type="scientific">Leucobacter rhizosphaerae</name>
    <dbReference type="NCBI Taxonomy" id="2932245"/>
    <lineage>
        <taxon>Bacteria</taxon>
        <taxon>Bacillati</taxon>
        <taxon>Actinomycetota</taxon>
        <taxon>Actinomycetes</taxon>
        <taxon>Micrococcales</taxon>
        <taxon>Microbacteriaceae</taxon>
        <taxon>Leucobacter</taxon>
    </lineage>
</organism>
<dbReference type="CDD" id="cd08267">
    <property type="entry name" value="MDR1"/>
    <property type="match status" value="1"/>
</dbReference>
<dbReference type="SUPFAM" id="SSF50129">
    <property type="entry name" value="GroES-like"/>
    <property type="match status" value="1"/>
</dbReference>
<dbReference type="Gene3D" id="3.90.180.10">
    <property type="entry name" value="Medium-chain alcohol dehydrogenases, catalytic domain"/>
    <property type="match status" value="1"/>
</dbReference>
<dbReference type="InterPro" id="IPR020843">
    <property type="entry name" value="ER"/>
</dbReference>
<dbReference type="Pfam" id="PF13602">
    <property type="entry name" value="ADH_zinc_N_2"/>
    <property type="match status" value="1"/>
</dbReference>